<dbReference type="PROSITE" id="PS00924">
    <property type="entry name" value="ASP_GLU_RACEMASE_2"/>
    <property type="match status" value="1"/>
</dbReference>
<dbReference type="PANTHER" id="PTHR21198:SF7">
    <property type="entry name" value="ASPARTATE-GLUTAMATE RACEMASE FAMILY"/>
    <property type="match status" value="1"/>
</dbReference>
<dbReference type="InterPro" id="IPR001920">
    <property type="entry name" value="Asp/Glu_race"/>
</dbReference>
<dbReference type="AlphaFoldDB" id="A0AA48HFP8"/>
<evidence type="ECO:0000256" key="2">
    <source>
        <dbReference type="ARBA" id="ARBA00023235"/>
    </source>
</evidence>
<sequence>MVLRVIGILGGMSWQSTQGYYQLINQGVADRLGGLHSAEILIRSVDFAPIAQMQKQEQWGQMADLLCSHAKSLEKAGADCVLIGTNTMHLVADEVAAAISIPLLHIADATAKAIQSANLNKVALLGTVFTMQKDFYKGRIKELFGIDVIVPHAAEQALINKIIYDELCLGRINPGSEETYLKVIRELEAQGAQAVILGCTEIGLLVKQKNCSLPLFDTTQIHATSAIEFALT</sequence>
<dbReference type="KEGG" id="pmaw:MACH26_10620"/>
<comment type="similarity">
    <text evidence="1">Belongs to the aspartate/glutamate racemases family.</text>
</comment>
<keyword evidence="2" id="KW-0413">Isomerase</keyword>
<reference evidence="3" key="1">
    <citation type="submission" date="2023-01" db="EMBL/GenBank/DDBJ databases">
        <title>Complete genome sequence of Planctobacterium marinum strain Dej080120_11.</title>
        <authorList>
            <person name="Ueki S."/>
            <person name="Maruyama F."/>
        </authorList>
    </citation>
    <scope>NUCLEOTIDE SEQUENCE</scope>
    <source>
        <strain evidence="3">Dej080120_11</strain>
    </source>
</reference>
<dbReference type="InterPro" id="IPR015942">
    <property type="entry name" value="Asp/Glu/hydantoin_racemase"/>
</dbReference>
<organism evidence="3 4">
    <name type="scientific">Planctobacterium marinum</name>
    <dbReference type="NCBI Taxonomy" id="1631968"/>
    <lineage>
        <taxon>Bacteria</taxon>
        <taxon>Pseudomonadati</taxon>
        <taxon>Pseudomonadota</taxon>
        <taxon>Gammaproteobacteria</taxon>
        <taxon>Alteromonadales</taxon>
        <taxon>Alteromonadaceae</taxon>
        <taxon>Planctobacterium</taxon>
    </lineage>
</organism>
<dbReference type="SUPFAM" id="SSF53681">
    <property type="entry name" value="Aspartate/glutamate racemase"/>
    <property type="match status" value="2"/>
</dbReference>
<evidence type="ECO:0000313" key="3">
    <source>
        <dbReference type="EMBL" id="BDX05541.1"/>
    </source>
</evidence>
<dbReference type="Pfam" id="PF01177">
    <property type="entry name" value="Asp_Glu_race"/>
    <property type="match status" value="1"/>
</dbReference>
<dbReference type="Gene3D" id="3.40.50.1860">
    <property type="match status" value="2"/>
</dbReference>
<name>A0AA48HFP8_9ALTE</name>
<dbReference type="NCBIfam" id="TIGR00035">
    <property type="entry name" value="asp_race"/>
    <property type="match status" value="1"/>
</dbReference>
<evidence type="ECO:0000256" key="1">
    <source>
        <dbReference type="ARBA" id="ARBA00007847"/>
    </source>
</evidence>
<accession>A0AA48HFP8</accession>
<dbReference type="PANTHER" id="PTHR21198">
    <property type="entry name" value="GLUTAMATE RACEMASE"/>
    <property type="match status" value="1"/>
</dbReference>
<dbReference type="Proteomes" id="UP001333710">
    <property type="component" value="Chromosome"/>
</dbReference>
<dbReference type="InterPro" id="IPR004380">
    <property type="entry name" value="Asp_race"/>
</dbReference>
<gene>
    <name evidence="3" type="ORF">MACH26_10620</name>
</gene>
<keyword evidence="4" id="KW-1185">Reference proteome</keyword>
<protein>
    <submittedName>
        <fullName evidence="3">Aspartate racemase</fullName>
    </submittedName>
</protein>
<dbReference type="InterPro" id="IPR033134">
    <property type="entry name" value="Asp/Glu_racemase_AS_2"/>
</dbReference>
<dbReference type="EMBL" id="AP027272">
    <property type="protein sequence ID" value="BDX05541.1"/>
    <property type="molecule type" value="Genomic_DNA"/>
</dbReference>
<proteinExistence type="inferred from homology"/>
<evidence type="ECO:0000313" key="4">
    <source>
        <dbReference type="Proteomes" id="UP001333710"/>
    </source>
</evidence>
<dbReference type="GO" id="GO:0047661">
    <property type="term" value="F:amino-acid racemase activity"/>
    <property type="evidence" value="ECO:0007669"/>
    <property type="project" value="InterPro"/>
</dbReference>